<keyword evidence="1" id="KW-0175">Coiled coil</keyword>
<evidence type="ECO:0000313" key="3">
    <source>
        <dbReference type="Proteomes" id="UP000683925"/>
    </source>
</evidence>
<dbReference type="Proteomes" id="UP000683925">
    <property type="component" value="Unassembled WGS sequence"/>
</dbReference>
<gene>
    <name evidence="2" type="ORF">POCTA_138.1.T1250200</name>
</gene>
<dbReference type="OrthoDB" id="10487552at2759"/>
<organism evidence="2 3">
    <name type="scientific">Paramecium octaurelia</name>
    <dbReference type="NCBI Taxonomy" id="43137"/>
    <lineage>
        <taxon>Eukaryota</taxon>
        <taxon>Sar</taxon>
        <taxon>Alveolata</taxon>
        <taxon>Ciliophora</taxon>
        <taxon>Intramacronucleata</taxon>
        <taxon>Oligohymenophorea</taxon>
        <taxon>Peniculida</taxon>
        <taxon>Parameciidae</taxon>
        <taxon>Paramecium</taxon>
    </lineage>
</organism>
<reference evidence="2" key="1">
    <citation type="submission" date="2021-01" db="EMBL/GenBank/DDBJ databases">
        <authorList>
            <consortium name="Genoscope - CEA"/>
            <person name="William W."/>
        </authorList>
    </citation>
    <scope>NUCLEOTIDE SEQUENCE</scope>
</reference>
<keyword evidence="3" id="KW-1185">Reference proteome</keyword>
<dbReference type="AlphaFoldDB" id="A0A8S1XMF6"/>
<name>A0A8S1XMF6_PAROT</name>
<evidence type="ECO:0000256" key="1">
    <source>
        <dbReference type="SAM" id="Coils"/>
    </source>
</evidence>
<sequence>MNENRKIRITELSTLNLILCLKEKKQIINTLSFSIFTSKKNVYEIKVQQQMSNDQLFQGQVQLTENTIDHIFLNFKDLSIKQHNVISVFIPIDKEQMITNDEVVLKLNENSIERILQTQNTFELNQRLDNILGIQSQFRGRLTARKGIEHPVEDETIKLKEVQLKVEEQLKSQISEIEKTEQQLQEFKEFFNNSNQSQEQQKTSLINCLVQHDQAIMNILQAQWKNSENVSFKIESSLDKYTNQIVALINEIKKNDEEIQKLQFNFKKQKIYLECTDQILERLTYKINYLQQINPLVVKKLALLQRMNQEIVTCEKYIRQNYHQNEINKEQLQTIQNLKTLSLEAFEKTNHFLEILNFNNDLKLQQQIEIFKKQEYENQINKTKLEQKIQSLQIELEKQKNRAKNLENKLQTLYQQIEQIKVQNKHLQQINSQHQNEFDQSQLHLKQAEDEVASLKYLLQSLKDDQIKKYQNIINDNSINNLKFEQTIKLLQDQLEKQKNKEKENTIIKTKLEQTIKLQQDELEKQKNKENENTTIKTKLEQTIKLQQDELEKQKNKEKENTTIKTKLEQTIKLQQDELEKQKNKEKENTIIKTKLEQTIKLQQDELEKQKNKENENTTIKTKLEQTIKLQQDELEKQKNKEKENTTIKTKLEQTIKLQQDELEKQKNKEKENTIIKTKLEQTIKLQQDELEKQKNKENENTTIKTKLEQTIKLQQDELEKQKNKEKENTTIKTKLEQTIKLQQDELEKQKNKEKENTIIKTKLEQTIKLQQDELEKQKNKENENTTIKTKLEQTIKLQQDELEKQKNKEKENTTIKTKLEQTIKLQQDELEKQKNKEKENTIIKTKLEQQIQSLQIELEKSTNRAKNLESKLQTLQQQIGQIETQNKQLLHINQNNQDKLIFTQNDVDQSKQKLKVAEDEVVSLRLQLYSQQEQKFGDPKQGKISKIEYHFNNYRLNMYDHVINQKEFSIFSFNVVRKSLSGKSYFGICDKNITNAEFVQFLSDKEQLQQQIYILFSLEGERLNNFQEVISQICPITKFLSGQTAAVIFDPSISTFTIYKSLNELEIFGFSLPSTEKQFVPCFIHSDFDEIKQITPQYINFEI</sequence>
<comment type="caution">
    <text evidence="2">The sequence shown here is derived from an EMBL/GenBank/DDBJ whole genome shotgun (WGS) entry which is preliminary data.</text>
</comment>
<proteinExistence type="predicted"/>
<protein>
    <submittedName>
        <fullName evidence="2">Uncharacterized protein</fullName>
    </submittedName>
</protein>
<dbReference type="OMA" id="KSYFGIC"/>
<feature type="coiled-coil region" evidence="1">
    <location>
        <begin position="382"/>
        <end position="928"/>
    </location>
</feature>
<evidence type="ECO:0000313" key="2">
    <source>
        <dbReference type="EMBL" id="CAD8201898.1"/>
    </source>
</evidence>
<accession>A0A8S1XMF6</accession>
<feature type="coiled-coil region" evidence="1">
    <location>
        <begin position="163"/>
        <end position="190"/>
    </location>
</feature>
<feature type="coiled-coil region" evidence="1">
    <location>
        <begin position="238"/>
        <end position="265"/>
    </location>
</feature>
<dbReference type="EMBL" id="CAJJDP010000125">
    <property type="protein sequence ID" value="CAD8201898.1"/>
    <property type="molecule type" value="Genomic_DNA"/>
</dbReference>